<name>A0ABT9A9H7_9BACT</name>
<protein>
    <submittedName>
        <fullName evidence="2">Uncharacterized protein</fullName>
    </submittedName>
</protein>
<sequence>MLLQLANKLEAAGQTARLAKLGAYSEAELRTYLDLVPCIFAYRRADNEANRRSGRVGRNSGFRQGVRNPAFIPAEKQAKTKSNSTRYYDLGRQDWRSWRAGNVVSVTAFWSVFGNEYVDTPEAAGLQGQKPFGIVPMTEPKLDPARAARTAGRTATKTRREQTSTKRALRR</sequence>
<proteinExistence type="predicted"/>
<evidence type="ECO:0000256" key="1">
    <source>
        <dbReference type="SAM" id="MobiDB-lite"/>
    </source>
</evidence>
<feature type="region of interest" description="Disordered" evidence="1">
    <location>
        <begin position="138"/>
        <end position="171"/>
    </location>
</feature>
<organism evidence="2 3">
    <name type="scientific">Hymenobacter mellowenesis</name>
    <dbReference type="NCBI Taxonomy" id="3063995"/>
    <lineage>
        <taxon>Bacteria</taxon>
        <taxon>Pseudomonadati</taxon>
        <taxon>Bacteroidota</taxon>
        <taxon>Cytophagia</taxon>
        <taxon>Cytophagales</taxon>
        <taxon>Hymenobacteraceae</taxon>
        <taxon>Hymenobacter</taxon>
    </lineage>
</organism>
<reference evidence="2" key="1">
    <citation type="submission" date="2023-07" db="EMBL/GenBank/DDBJ databases">
        <authorList>
            <person name="Kim M.K."/>
        </authorList>
    </citation>
    <scope>NUCLEOTIDE SEQUENCE</scope>
    <source>
        <strain evidence="2">M29</strain>
    </source>
</reference>
<dbReference type="RefSeq" id="WP_305011176.1">
    <property type="nucleotide sequence ID" value="NZ_JAUQSX010000004.1"/>
</dbReference>
<evidence type="ECO:0000313" key="2">
    <source>
        <dbReference type="EMBL" id="MDO7846488.1"/>
    </source>
</evidence>
<comment type="caution">
    <text evidence="2">The sequence shown here is derived from an EMBL/GenBank/DDBJ whole genome shotgun (WGS) entry which is preliminary data.</text>
</comment>
<dbReference type="Proteomes" id="UP001167796">
    <property type="component" value="Unassembled WGS sequence"/>
</dbReference>
<accession>A0ABT9A9H7</accession>
<evidence type="ECO:0000313" key="3">
    <source>
        <dbReference type="Proteomes" id="UP001167796"/>
    </source>
</evidence>
<dbReference type="EMBL" id="JAUQSX010000004">
    <property type="protein sequence ID" value="MDO7846488.1"/>
    <property type="molecule type" value="Genomic_DNA"/>
</dbReference>
<gene>
    <name evidence="2" type="ORF">Q5H92_08975</name>
</gene>
<keyword evidence="3" id="KW-1185">Reference proteome</keyword>